<accession>E9HES6</accession>
<protein>
    <recommendedName>
        <fullName evidence="4">Transposable element P transposase</fullName>
    </recommendedName>
</protein>
<dbReference type="HOGENOM" id="CLU_1181243_0_0_1"/>
<dbReference type="PANTHER" id="PTHR48257">
    <property type="match status" value="1"/>
</dbReference>
<evidence type="ECO:0000313" key="3">
    <source>
        <dbReference type="Proteomes" id="UP000000305"/>
    </source>
</evidence>
<gene>
    <name evidence="2" type="ORF">DAPPUDRAFT_328791</name>
</gene>
<organism evidence="2 3">
    <name type="scientific">Daphnia pulex</name>
    <name type="common">Water flea</name>
    <dbReference type="NCBI Taxonomy" id="6669"/>
    <lineage>
        <taxon>Eukaryota</taxon>
        <taxon>Metazoa</taxon>
        <taxon>Ecdysozoa</taxon>
        <taxon>Arthropoda</taxon>
        <taxon>Crustacea</taxon>
        <taxon>Branchiopoda</taxon>
        <taxon>Diplostraca</taxon>
        <taxon>Cladocera</taxon>
        <taxon>Anomopoda</taxon>
        <taxon>Daphniidae</taxon>
        <taxon>Daphnia</taxon>
    </lineage>
</organism>
<proteinExistence type="predicted"/>
<reference evidence="2 3" key="1">
    <citation type="journal article" date="2011" name="Science">
        <title>The ecoresponsive genome of Daphnia pulex.</title>
        <authorList>
            <person name="Colbourne J.K."/>
            <person name="Pfrender M.E."/>
            <person name="Gilbert D."/>
            <person name="Thomas W.K."/>
            <person name="Tucker A."/>
            <person name="Oakley T.H."/>
            <person name="Tokishita S."/>
            <person name="Aerts A."/>
            <person name="Arnold G.J."/>
            <person name="Basu M.K."/>
            <person name="Bauer D.J."/>
            <person name="Caceres C.E."/>
            <person name="Carmel L."/>
            <person name="Casola C."/>
            <person name="Choi J.H."/>
            <person name="Detter J.C."/>
            <person name="Dong Q."/>
            <person name="Dusheyko S."/>
            <person name="Eads B.D."/>
            <person name="Frohlich T."/>
            <person name="Geiler-Samerotte K.A."/>
            <person name="Gerlach D."/>
            <person name="Hatcher P."/>
            <person name="Jogdeo S."/>
            <person name="Krijgsveld J."/>
            <person name="Kriventseva E.V."/>
            <person name="Kultz D."/>
            <person name="Laforsch C."/>
            <person name="Lindquist E."/>
            <person name="Lopez J."/>
            <person name="Manak J.R."/>
            <person name="Muller J."/>
            <person name="Pangilinan J."/>
            <person name="Patwardhan R.P."/>
            <person name="Pitluck S."/>
            <person name="Pritham E.J."/>
            <person name="Rechtsteiner A."/>
            <person name="Rho M."/>
            <person name="Rogozin I.B."/>
            <person name="Sakarya O."/>
            <person name="Salamov A."/>
            <person name="Schaack S."/>
            <person name="Shapiro H."/>
            <person name="Shiga Y."/>
            <person name="Skalitzky C."/>
            <person name="Smith Z."/>
            <person name="Souvorov A."/>
            <person name="Sung W."/>
            <person name="Tang Z."/>
            <person name="Tsuchiya D."/>
            <person name="Tu H."/>
            <person name="Vos H."/>
            <person name="Wang M."/>
            <person name="Wolf Y.I."/>
            <person name="Yamagata H."/>
            <person name="Yamada T."/>
            <person name="Ye Y."/>
            <person name="Shaw J.R."/>
            <person name="Andrews J."/>
            <person name="Crease T.J."/>
            <person name="Tang H."/>
            <person name="Lucas S.M."/>
            <person name="Robertson H.M."/>
            <person name="Bork P."/>
            <person name="Koonin E.V."/>
            <person name="Zdobnov E.M."/>
            <person name="Grigoriev I.V."/>
            <person name="Lynch M."/>
            <person name="Boore J.L."/>
        </authorList>
    </citation>
    <scope>NUCLEOTIDE SEQUENCE [LARGE SCALE GENOMIC DNA]</scope>
</reference>
<dbReference type="InParanoid" id="E9HES6"/>
<dbReference type="PANTHER" id="PTHR48257:SF1">
    <property type="match status" value="1"/>
</dbReference>
<dbReference type="EMBL" id="GL732631">
    <property type="protein sequence ID" value="EFX69761.1"/>
    <property type="molecule type" value="Genomic_DNA"/>
</dbReference>
<evidence type="ECO:0008006" key="4">
    <source>
        <dbReference type="Google" id="ProtNLM"/>
    </source>
</evidence>
<dbReference type="PhylomeDB" id="E9HES6"/>
<name>E9HES6_DAPPU</name>
<dbReference type="AlphaFoldDB" id="E9HES6"/>
<sequence length="235" mass="26941">MCFYNQAMGQAEKSNHETGEESDPKTFGAYTTIEGQNVQKAIDIFSRPMVAALEALRRRQISGFMGSEEIIAFMLKFIKWFEIHDVSNLTQAILKSFPNKAFNSTFNERLQWLKGFLKWPKDRKNSVTGKDDFLTSETYEAITNTTKSTIAKIKFLLNEAGFQFVLTRKFNSDNLERKFSALRQANGRNYNNMDTKAAIYGIEKLLRTGITYSAVGCNVPISREKQQRGNKNYYV</sequence>
<feature type="region of interest" description="Disordered" evidence="1">
    <location>
        <begin position="1"/>
        <end position="24"/>
    </location>
</feature>
<dbReference type="Proteomes" id="UP000000305">
    <property type="component" value="Unassembled WGS sequence"/>
</dbReference>
<evidence type="ECO:0000256" key="1">
    <source>
        <dbReference type="SAM" id="MobiDB-lite"/>
    </source>
</evidence>
<feature type="compositionally biased region" description="Basic and acidic residues" evidence="1">
    <location>
        <begin position="13"/>
        <end position="24"/>
    </location>
</feature>
<keyword evidence="3" id="KW-1185">Reference proteome</keyword>
<dbReference type="KEGG" id="dpx:DAPPUDRAFT_328791"/>
<evidence type="ECO:0000313" key="2">
    <source>
        <dbReference type="EMBL" id="EFX69761.1"/>
    </source>
</evidence>
<dbReference type="OrthoDB" id="6381099at2759"/>